<dbReference type="GO" id="GO:0047804">
    <property type="term" value="F:cysteine-S-conjugate beta-lyase activity"/>
    <property type="evidence" value="ECO:0007669"/>
    <property type="project" value="InterPro"/>
</dbReference>
<evidence type="ECO:0000256" key="4">
    <source>
        <dbReference type="ARBA" id="ARBA00023239"/>
    </source>
</evidence>
<dbReference type="EC" id="4.4.1.8" evidence="8"/>
<dbReference type="InterPro" id="IPR015422">
    <property type="entry name" value="PyrdxlP-dep_Trfase_small"/>
</dbReference>
<dbReference type="Gene3D" id="3.40.640.10">
    <property type="entry name" value="Type I PLP-dependent aspartate aminotransferase-like (Major domain)"/>
    <property type="match status" value="1"/>
</dbReference>
<evidence type="ECO:0000313" key="8">
    <source>
        <dbReference type="EMBL" id="PAT36019.1"/>
    </source>
</evidence>
<comment type="cofactor">
    <cofactor evidence="1 7">
        <name>pyridoxal 5'-phosphate</name>
        <dbReference type="ChEBI" id="CHEBI:597326"/>
    </cofactor>
</comment>
<dbReference type="PANTHER" id="PTHR43500">
    <property type="entry name" value="CYSTATHIONINE BETA-LYASE-RELATED"/>
    <property type="match status" value="1"/>
</dbReference>
<feature type="modified residue" description="N6-(pyridoxal phosphate)lysine" evidence="6">
    <location>
        <position position="227"/>
    </location>
</feature>
<dbReference type="Gene3D" id="3.90.1150.10">
    <property type="entry name" value="Aspartate Aminotransferase, domain 1"/>
    <property type="match status" value="1"/>
</dbReference>
<dbReference type="InterPro" id="IPR015421">
    <property type="entry name" value="PyrdxlP-dep_Trfase_major"/>
</dbReference>
<comment type="catalytic activity">
    <reaction evidence="5">
        <text>L,L-cystathionine + H2O = L-homocysteine + pyruvate + NH4(+)</text>
        <dbReference type="Rhea" id="RHEA:13965"/>
        <dbReference type="ChEBI" id="CHEBI:15361"/>
        <dbReference type="ChEBI" id="CHEBI:15377"/>
        <dbReference type="ChEBI" id="CHEBI:28938"/>
        <dbReference type="ChEBI" id="CHEBI:58161"/>
        <dbReference type="ChEBI" id="CHEBI:58199"/>
    </reaction>
</comment>
<protein>
    <submittedName>
        <fullName evidence="8">Cystathionine beta-lyase</fullName>
        <ecNumber evidence="8">4.4.1.8</ecNumber>
    </submittedName>
</protein>
<gene>
    <name evidence="8" type="ORF">CK620_01960</name>
</gene>
<keyword evidence="4 8" id="KW-0456">Lyase</keyword>
<dbReference type="AlphaFoldDB" id="A0A2A2AEI1"/>
<name>A0A2A2AEI1_9BURK</name>
<comment type="caution">
    <text evidence="8">The sequence shown here is derived from an EMBL/GenBank/DDBJ whole genome shotgun (WGS) entry which is preliminary data.</text>
</comment>
<dbReference type="GO" id="GO:0030170">
    <property type="term" value="F:pyridoxal phosphate binding"/>
    <property type="evidence" value="ECO:0007669"/>
    <property type="project" value="InterPro"/>
</dbReference>
<dbReference type="InterPro" id="IPR015424">
    <property type="entry name" value="PyrdxlP-dep_Trfase"/>
</dbReference>
<dbReference type="Pfam" id="PF01053">
    <property type="entry name" value="Cys_Met_Meta_PP"/>
    <property type="match status" value="2"/>
</dbReference>
<dbReference type="GO" id="GO:0019450">
    <property type="term" value="P:L-cysteine catabolic process to pyruvate"/>
    <property type="evidence" value="ECO:0007669"/>
    <property type="project" value="TreeGrafter"/>
</dbReference>
<dbReference type="SUPFAM" id="SSF53383">
    <property type="entry name" value="PLP-dependent transferases"/>
    <property type="match status" value="1"/>
</dbReference>
<dbReference type="InterPro" id="IPR006233">
    <property type="entry name" value="Cys_b_lyase_bac"/>
</dbReference>
<comment type="similarity">
    <text evidence="2 7">Belongs to the trans-sulfuration enzymes family.</text>
</comment>
<dbReference type="RefSeq" id="WP_095548865.1">
    <property type="nucleotide sequence ID" value="NZ_NSJF01000001.1"/>
</dbReference>
<evidence type="ECO:0000256" key="2">
    <source>
        <dbReference type="ARBA" id="ARBA00009077"/>
    </source>
</evidence>
<dbReference type="EMBL" id="NSJF01000001">
    <property type="protein sequence ID" value="PAT36019.1"/>
    <property type="molecule type" value="Genomic_DNA"/>
</dbReference>
<sequence length="435" mass="46767">MAQSPERPEQPASPVWHPSTAIVHHPYQPPAGFEAVQPAVHKASTIFFPSMAAVRQRDWAFKSTYTYGLHGTPTSFTLEERLASLEGARYCLLAPSGLAAVSLVNLALLRQGDQVLLPDNVYGPNKELARQCLAEYGIDWACYDPLDAQDLQRKLTPRTRLVWLEAAGSVTMEFPDLLGLLQVCRAHGVTTALDNTWGAGLAFAPFALPGADGSTLGVDISVHALTKYPNGGGDVLMGSICTRDAQLLQTLKRRHMHLGLGVGMNDVESVLRGLPSMALRYAAQDRAARQLAQFLAQHPAVARVLHPALPGSPGHAHWRQICAPDAPSAPACDGQRAATPIASEGAAAGIFSFEPAAHWSSQQIDAFCEALQLFRIGYSWGGPVSLVMAYDLRNDRELSSSHARLGSQRVIRLCIGLEHPDDLQADLAQALAACG</sequence>
<evidence type="ECO:0000256" key="1">
    <source>
        <dbReference type="ARBA" id="ARBA00001933"/>
    </source>
</evidence>
<dbReference type="GO" id="GO:0019346">
    <property type="term" value="P:transsulfuration"/>
    <property type="evidence" value="ECO:0007669"/>
    <property type="project" value="InterPro"/>
</dbReference>
<keyword evidence="3 6" id="KW-0663">Pyridoxal phosphate</keyword>
<evidence type="ECO:0000256" key="3">
    <source>
        <dbReference type="ARBA" id="ARBA00022898"/>
    </source>
</evidence>
<evidence type="ECO:0000256" key="7">
    <source>
        <dbReference type="RuleBase" id="RU362118"/>
    </source>
</evidence>
<reference evidence="8 9" key="1">
    <citation type="submission" date="2017-08" db="EMBL/GenBank/DDBJ databases">
        <title>WGS of Clinical strains of the CDC Group NO-1 linked to zoonotic infections in humans.</title>
        <authorList>
            <person name="Bernier A.-M."/>
            <person name="Bernard K."/>
        </authorList>
    </citation>
    <scope>NUCLEOTIDE SEQUENCE [LARGE SCALE GENOMIC DNA]</scope>
    <source>
        <strain evidence="8 9">NML03-0146</strain>
    </source>
</reference>
<dbReference type="PIRSF" id="PIRSF001434">
    <property type="entry name" value="CGS"/>
    <property type="match status" value="1"/>
</dbReference>
<dbReference type="PANTHER" id="PTHR43500:SF1">
    <property type="entry name" value="CYSTATHIONINE BETA-LYASE-RELATED"/>
    <property type="match status" value="1"/>
</dbReference>
<proteinExistence type="inferred from homology"/>
<evidence type="ECO:0000256" key="6">
    <source>
        <dbReference type="PIRSR" id="PIRSR001434-2"/>
    </source>
</evidence>
<evidence type="ECO:0000313" key="9">
    <source>
        <dbReference type="Proteomes" id="UP000217999"/>
    </source>
</evidence>
<organism evidence="8 9">
    <name type="scientific">Vandammella animalimorsus</name>
    <dbReference type="NCBI Taxonomy" id="2029117"/>
    <lineage>
        <taxon>Bacteria</taxon>
        <taxon>Pseudomonadati</taxon>
        <taxon>Pseudomonadota</taxon>
        <taxon>Betaproteobacteria</taxon>
        <taxon>Burkholderiales</taxon>
        <taxon>Comamonadaceae</taxon>
        <taxon>Vandammella</taxon>
    </lineage>
</organism>
<dbReference type="Proteomes" id="UP000217999">
    <property type="component" value="Unassembled WGS sequence"/>
</dbReference>
<evidence type="ECO:0000256" key="5">
    <source>
        <dbReference type="ARBA" id="ARBA00047517"/>
    </source>
</evidence>
<dbReference type="InterPro" id="IPR000277">
    <property type="entry name" value="Cys/Met-Metab_PyrdxlP-dep_enz"/>
</dbReference>
<accession>A0A2A2AEI1</accession>